<dbReference type="Pfam" id="PF05922">
    <property type="entry name" value="Inhibitor_I9"/>
    <property type="match status" value="1"/>
</dbReference>
<keyword evidence="4" id="KW-1185">Reference proteome</keyword>
<accession>A0ABD1RAL6</accession>
<evidence type="ECO:0000259" key="1">
    <source>
        <dbReference type="Pfam" id="PF05922"/>
    </source>
</evidence>
<dbReference type="EMBL" id="JBFOLJ010000013">
    <property type="protein sequence ID" value="KAL2484239.1"/>
    <property type="molecule type" value="Genomic_DNA"/>
</dbReference>
<evidence type="ECO:0000313" key="2">
    <source>
        <dbReference type="EMBL" id="KAL2484239.1"/>
    </source>
</evidence>
<dbReference type="Gene3D" id="3.30.70.80">
    <property type="entry name" value="Peptidase S8 propeptide/proteinase inhibitor I9"/>
    <property type="match status" value="1"/>
</dbReference>
<proteinExistence type="predicted"/>
<gene>
    <name evidence="2" type="ORF">Fot_45683</name>
    <name evidence="3" type="ORF">Fot_45757</name>
</gene>
<reference evidence="4" key="2">
    <citation type="submission" date="2024-07" db="EMBL/GenBank/DDBJ databases">
        <title>Two chromosome-level genome assemblies of Korean endemic species Abeliophyllum distichum and Forsythia ovata (Oleaceae).</title>
        <authorList>
            <person name="Jang H."/>
        </authorList>
    </citation>
    <scope>NUCLEOTIDE SEQUENCE [LARGE SCALE GENOMIC DNA]</scope>
</reference>
<dbReference type="PANTHER" id="PTHR48222:SF4">
    <property type="entry name" value="PROTEINASE INHIBITOR, PROPEPTIDE"/>
    <property type="match status" value="1"/>
</dbReference>
<dbReference type="InterPro" id="IPR037045">
    <property type="entry name" value="S8pro/Inhibitor_I9_sf"/>
</dbReference>
<dbReference type="AlphaFoldDB" id="A0ABD1RAL6"/>
<organism evidence="2 4">
    <name type="scientific">Forsythia ovata</name>
    <dbReference type="NCBI Taxonomy" id="205694"/>
    <lineage>
        <taxon>Eukaryota</taxon>
        <taxon>Viridiplantae</taxon>
        <taxon>Streptophyta</taxon>
        <taxon>Embryophyta</taxon>
        <taxon>Tracheophyta</taxon>
        <taxon>Spermatophyta</taxon>
        <taxon>Magnoliopsida</taxon>
        <taxon>eudicotyledons</taxon>
        <taxon>Gunneridae</taxon>
        <taxon>Pentapetalae</taxon>
        <taxon>asterids</taxon>
        <taxon>lamiids</taxon>
        <taxon>Lamiales</taxon>
        <taxon>Oleaceae</taxon>
        <taxon>Forsythieae</taxon>
        <taxon>Forsythia</taxon>
    </lineage>
</organism>
<evidence type="ECO:0000313" key="3">
    <source>
        <dbReference type="EMBL" id="KAL2484313.1"/>
    </source>
</evidence>
<dbReference type="PANTHER" id="PTHR48222">
    <property type="entry name" value="PROTEINASE INHIBITOR, PROPEPTIDE"/>
    <property type="match status" value="1"/>
</dbReference>
<dbReference type="Proteomes" id="UP001604277">
    <property type="component" value="Unassembled WGS sequence"/>
</dbReference>
<feature type="domain" description="Inhibitor I9" evidence="1">
    <location>
        <begin position="29"/>
        <end position="92"/>
    </location>
</feature>
<evidence type="ECO:0000313" key="4">
    <source>
        <dbReference type="Proteomes" id="UP001604277"/>
    </source>
</evidence>
<dbReference type="EMBL" id="JBFOLJ010000013">
    <property type="protein sequence ID" value="KAL2484313.1"/>
    <property type="molecule type" value="Genomic_DNA"/>
</dbReference>
<name>A0ABD1RAL6_9LAMI</name>
<reference evidence="2" key="1">
    <citation type="submission" date="2024-07" db="EMBL/GenBank/DDBJ databases">
        <title>Two chromosome-level genome assemblies of Korean endemic species Abeliophyllum distichum and Forsythia ovata (Oleaceae).</title>
        <authorList>
            <person name="Mun J.H."/>
        </authorList>
    </citation>
    <scope>NUCLEOTIDE SEQUENCE</scope>
    <source>
        <strain evidence="2">KNKB202402200001</strain>
        <tissue evidence="2">Leaf</tissue>
    </source>
</reference>
<protein>
    <recommendedName>
        <fullName evidence="1">Inhibitor I9 domain-containing protein</fullName>
    </recommendedName>
</protein>
<sequence length="104" mass="11871">MHCWNWVGTTSNSRCDGKIIYTDLNILQVYIVYFGEQSGSKTFQEIEQFYHSYLNPVKGSKEEAKNCLIYCYKSVINGFSALLTPEEATKLSGTCFKYSNNQLA</sequence>
<dbReference type="InterPro" id="IPR010259">
    <property type="entry name" value="S8pro/Inhibitor_I9"/>
</dbReference>
<comment type="caution">
    <text evidence="2">The sequence shown here is derived from an EMBL/GenBank/DDBJ whole genome shotgun (WGS) entry which is preliminary data.</text>
</comment>